<evidence type="ECO:0000313" key="2">
    <source>
        <dbReference type="EMBL" id="QHT77683.1"/>
    </source>
</evidence>
<accession>A0A6C0HCF6</accession>
<sequence length="370" mass="42007">MSEKRTITINPDFLKLSSGGTRKKPPKTDGAKIKVKNDAPKKRDNTLKKKSILRMIRQHQEDKYKKLFENKKPAAADMKNKVSDISDFDSDFERSKNYLLELAETTKASESQMNKTLKQYPNQQPESLLFSPSVDVLETVNMDLTNIANSTPVTITPPKPNYIAPTYGCLKNGSLPTYRNLMGTQKNYNSMSNMPIQINNPVHIPAITNVPSIALTSPNISNNTMNTVFQNKFQEKISENMKRMNETSQVMAKLNAIKNNKYKKIAKQKKIIRRTYKAGKSKVLPKVSVLVSNRTMRNNITTKSQLLKQDPIEDIKKYLIKRGFIKIGSTAPNDVLRKMYESAVLICGEVQNHNPDNLLYNFLNDTSDVK</sequence>
<dbReference type="AlphaFoldDB" id="A0A6C0HCF6"/>
<organism evidence="2">
    <name type="scientific">viral metagenome</name>
    <dbReference type="NCBI Taxonomy" id="1070528"/>
    <lineage>
        <taxon>unclassified sequences</taxon>
        <taxon>metagenomes</taxon>
        <taxon>organismal metagenomes</taxon>
    </lineage>
</organism>
<reference evidence="2" key="1">
    <citation type="journal article" date="2020" name="Nature">
        <title>Giant virus diversity and host interactions through global metagenomics.</title>
        <authorList>
            <person name="Schulz F."/>
            <person name="Roux S."/>
            <person name="Paez-Espino D."/>
            <person name="Jungbluth S."/>
            <person name="Walsh D.A."/>
            <person name="Denef V.J."/>
            <person name="McMahon K.D."/>
            <person name="Konstantinidis K.T."/>
            <person name="Eloe-Fadrosh E.A."/>
            <person name="Kyrpides N.C."/>
            <person name="Woyke T."/>
        </authorList>
    </citation>
    <scope>NUCLEOTIDE SEQUENCE</scope>
    <source>
        <strain evidence="2">GVMAG-M-3300023179-90</strain>
    </source>
</reference>
<evidence type="ECO:0000256" key="1">
    <source>
        <dbReference type="SAM" id="MobiDB-lite"/>
    </source>
</evidence>
<name>A0A6C0HCF6_9ZZZZ</name>
<proteinExistence type="predicted"/>
<protein>
    <submittedName>
        <fullName evidence="2">Uncharacterized protein</fullName>
    </submittedName>
</protein>
<feature type="compositionally biased region" description="Basic and acidic residues" evidence="1">
    <location>
        <begin position="26"/>
        <end position="45"/>
    </location>
</feature>
<feature type="region of interest" description="Disordered" evidence="1">
    <location>
        <begin position="13"/>
        <end position="45"/>
    </location>
</feature>
<dbReference type="EMBL" id="MN739920">
    <property type="protein sequence ID" value="QHT77683.1"/>
    <property type="molecule type" value="Genomic_DNA"/>
</dbReference>